<evidence type="ECO:0000259" key="2">
    <source>
        <dbReference type="Pfam" id="PF07670"/>
    </source>
</evidence>
<accession>A0A6L5YE80</accession>
<dbReference type="RefSeq" id="WP_154529036.1">
    <property type="nucleotide sequence ID" value="NZ_JAXDZJ010000162.1"/>
</dbReference>
<feature type="transmembrane region" description="Helical" evidence="1">
    <location>
        <begin position="53"/>
        <end position="73"/>
    </location>
</feature>
<feature type="domain" description="Nucleoside transporter/FeoB GTPase Gate" evidence="2">
    <location>
        <begin position="127"/>
        <end position="227"/>
    </location>
</feature>
<feature type="transmembrane region" description="Helical" evidence="1">
    <location>
        <begin position="381"/>
        <end position="405"/>
    </location>
</feature>
<keyword evidence="4" id="KW-1185">Reference proteome</keyword>
<organism evidence="3 4">
    <name type="scientific">Pyramidobacter porci</name>
    <dbReference type="NCBI Taxonomy" id="2605789"/>
    <lineage>
        <taxon>Bacteria</taxon>
        <taxon>Thermotogati</taxon>
        <taxon>Synergistota</taxon>
        <taxon>Synergistia</taxon>
        <taxon>Synergistales</taxon>
        <taxon>Dethiosulfovibrionaceae</taxon>
        <taxon>Pyramidobacter</taxon>
    </lineage>
</organism>
<name>A0A6L5YE80_9BACT</name>
<keyword evidence="1" id="KW-0812">Transmembrane</keyword>
<gene>
    <name evidence="3" type="ORF">FYJ74_07885</name>
</gene>
<comment type="caution">
    <text evidence="3">The sequence shown here is derived from an EMBL/GenBank/DDBJ whole genome shotgun (WGS) entry which is preliminary data.</text>
</comment>
<dbReference type="AlphaFoldDB" id="A0A6L5YE80"/>
<feature type="transmembrane region" description="Helical" evidence="1">
    <location>
        <begin position="170"/>
        <end position="191"/>
    </location>
</feature>
<proteinExistence type="predicted"/>
<sequence length="449" mass="49245">MSENAAPRSSALLKFVVFSLFGLFMFFFKLEWLSPNLKSVPVDFIVGSLQSRAMPAVKIFILAVMYVGAAMPFIKGTWNKNGMDIFMSIAKVCGAVIGTILYFNLWQSNAWLWRGDIGPFLFNKLAIPVGLVIPIGSVFLAFLASYGLMEFIGVLVDCVMRPLFRTPGRSAIDAVASFVGSYSIALIITNGVYRSNRYTAREAAVIATGFSTVSMTFLLVVARTLGLMDHWTPYFFVAMLVTFVVTAITARLWPLCSIPDTYFGGAAAPEPQLEGGRLERAWQIGIRTADAQPNVFKLCGDNLWAGLKMAFAVIPAITSVGLLGLWLAEFTPVFDWFGYIFYPFFKVFGVAQPVLGGKAAAICLPEMFLPAILIKSSGTMLLKFVIAVVSISEILFFSASIPCIMGTDIPLKMRDILVIWFERVVLSILITVPIGMWMGFSDAVQAVAK</sequence>
<feature type="transmembrane region" description="Helical" evidence="1">
    <location>
        <begin position="417"/>
        <end position="440"/>
    </location>
</feature>
<feature type="transmembrane region" description="Helical" evidence="1">
    <location>
        <begin position="339"/>
        <end position="361"/>
    </location>
</feature>
<keyword evidence="1" id="KW-0472">Membrane</keyword>
<evidence type="ECO:0000256" key="1">
    <source>
        <dbReference type="SAM" id="Phobius"/>
    </source>
</evidence>
<feature type="transmembrane region" description="Helical" evidence="1">
    <location>
        <begin position="85"/>
        <end position="105"/>
    </location>
</feature>
<feature type="transmembrane region" description="Helical" evidence="1">
    <location>
        <begin position="125"/>
        <end position="149"/>
    </location>
</feature>
<dbReference type="EMBL" id="VUNH01000008">
    <property type="protein sequence ID" value="MST55947.1"/>
    <property type="molecule type" value="Genomic_DNA"/>
</dbReference>
<feature type="transmembrane region" description="Helical" evidence="1">
    <location>
        <begin position="203"/>
        <end position="222"/>
    </location>
</feature>
<feature type="transmembrane region" description="Helical" evidence="1">
    <location>
        <begin position="234"/>
        <end position="253"/>
    </location>
</feature>
<evidence type="ECO:0000313" key="4">
    <source>
        <dbReference type="Proteomes" id="UP000473699"/>
    </source>
</evidence>
<dbReference type="InterPro" id="IPR011642">
    <property type="entry name" value="Gate_dom"/>
</dbReference>
<feature type="transmembrane region" description="Helical" evidence="1">
    <location>
        <begin position="12"/>
        <end position="33"/>
    </location>
</feature>
<evidence type="ECO:0000313" key="3">
    <source>
        <dbReference type="EMBL" id="MST55947.1"/>
    </source>
</evidence>
<feature type="transmembrane region" description="Helical" evidence="1">
    <location>
        <begin position="303"/>
        <end position="327"/>
    </location>
</feature>
<dbReference type="Proteomes" id="UP000473699">
    <property type="component" value="Unassembled WGS sequence"/>
</dbReference>
<keyword evidence="1" id="KW-1133">Transmembrane helix</keyword>
<dbReference type="Pfam" id="PF07670">
    <property type="entry name" value="Gate"/>
    <property type="match status" value="1"/>
</dbReference>
<reference evidence="3 4" key="1">
    <citation type="submission" date="2019-08" db="EMBL/GenBank/DDBJ databases">
        <title>In-depth cultivation of the pig gut microbiome towards novel bacterial diversity and tailored functional studies.</title>
        <authorList>
            <person name="Wylensek D."/>
            <person name="Hitch T.C.A."/>
            <person name="Clavel T."/>
        </authorList>
    </citation>
    <scope>NUCLEOTIDE SEQUENCE [LARGE SCALE GENOMIC DNA]</scope>
    <source>
        <strain evidence="3 4">SM-530-WT-4B</strain>
    </source>
</reference>
<protein>
    <submittedName>
        <fullName evidence="3">YjiH family protein</fullName>
    </submittedName>
</protein>